<gene>
    <name evidence="2" type="ORF">ABEB36_009554</name>
</gene>
<dbReference type="EMBL" id="JBDJPC010000007">
    <property type="protein sequence ID" value="KAL1493870.1"/>
    <property type="molecule type" value="Genomic_DNA"/>
</dbReference>
<name>A0ABD1EJP4_HYPHA</name>
<comment type="caution">
    <text evidence="2">The sequence shown here is derived from an EMBL/GenBank/DDBJ whole genome shotgun (WGS) entry which is preliminary data.</text>
</comment>
<dbReference type="AlphaFoldDB" id="A0ABD1EJP4"/>
<dbReference type="Proteomes" id="UP001566132">
    <property type="component" value="Unassembled WGS sequence"/>
</dbReference>
<accession>A0ABD1EJP4</accession>
<reference evidence="2 3" key="1">
    <citation type="submission" date="2024-05" db="EMBL/GenBank/DDBJ databases">
        <title>Genetic variation in Jamaican populations of the coffee berry borer (Hypothenemus hampei).</title>
        <authorList>
            <person name="Errbii M."/>
            <person name="Myrie A."/>
        </authorList>
    </citation>
    <scope>NUCLEOTIDE SEQUENCE [LARGE SCALE GENOMIC DNA]</scope>
    <source>
        <strain evidence="2">JA-Hopewell-2020-01-JO</strain>
        <tissue evidence="2">Whole body</tissue>
    </source>
</reference>
<proteinExistence type="predicted"/>
<feature type="compositionally biased region" description="Acidic residues" evidence="1">
    <location>
        <begin position="432"/>
        <end position="446"/>
    </location>
</feature>
<evidence type="ECO:0000313" key="3">
    <source>
        <dbReference type="Proteomes" id="UP001566132"/>
    </source>
</evidence>
<organism evidence="2 3">
    <name type="scientific">Hypothenemus hampei</name>
    <name type="common">Coffee berry borer</name>
    <dbReference type="NCBI Taxonomy" id="57062"/>
    <lineage>
        <taxon>Eukaryota</taxon>
        <taxon>Metazoa</taxon>
        <taxon>Ecdysozoa</taxon>
        <taxon>Arthropoda</taxon>
        <taxon>Hexapoda</taxon>
        <taxon>Insecta</taxon>
        <taxon>Pterygota</taxon>
        <taxon>Neoptera</taxon>
        <taxon>Endopterygota</taxon>
        <taxon>Coleoptera</taxon>
        <taxon>Polyphaga</taxon>
        <taxon>Cucujiformia</taxon>
        <taxon>Curculionidae</taxon>
        <taxon>Scolytinae</taxon>
        <taxon>Hypothenemus</taxon>
    </lineage>
</organism>
<sequence>MGQARLKNHDHTLVHYYELQPLFNEFKQLNDQYDQLKTIYRNDSFILTELNNYDKIINYNSSIALTILTIKYNEKILRSRILRLVSSIKDNVTSLNIFFAKDIYNQLIILYNTLLSVLQEIENSVTFCRLSALHPSIIKSEDLFQEIKRISFYYNNELPFQLDHENILSLESMIKVNCKFESTRVIYFLHIPIEYEKDFELYSLRSIPPKHESEYFTIIPNSKFVLKSLSENLITSLSDKCTKNGIYHCEDKTRGIIGTSCEENLLTHQTGAHCQLTKLQIKGNYIYYISKINQFLAICLEQEEIQINCENSIETRKLMGIFLIKKDSCKMYFRKHELSFNEVTHGKPLLMSPLKFIPQLKKIPKFEIELKKIGPIEPPVHSLIPINEEDPVSTTPSWYTVHIMVIGAVVLATTKCYLKRLRSRKSKPTEDPQPEDEINLPEDASF</sequence>
<evidence type="ECO:0008006" key="4">
    <source>
        <dbReference type="Google" id="ProtNLM"/>
    </source>
</evidence>
<evidence type="ECO:0000313" key="2">
    <source>
        <dbReference type="EMBL" id="KAL1493870.1"/>
    </source>
</evidence>
<protein>
    <recommendedName>
        <fullName evidence="4">Envelope protein</fullName>
    </recommendedName>
</protein>
<keyword evidence="3" id="KW-1185">Reference proteome</keyword>
<feature type="region of interest" description="Disordered" evidence="1">
    <location>
        <begin position="423"/>
        <end position="446"/>
    </location>
</feature>
<evidence type="ECO:0000256" key="1">
    <source>
        <dbReference type="SAM" id="MobiDB-lite"/>
    </source>
</evidence>